<dbReference type="InterPro" id="IPR009000">
    <property type="entry name" value="Transl_B-barrel_sf"/>
</dbReference>
<dbReference type="Gene3D" id="2.40.30.10">
    <property type="entry name" value="Translation factors"/>
    <property type="match status" value="1"/>
</dbReference>
<dbReference type="Proteomes" id="UP000176241">
    <property type="component" value="Unassembled WGS sequence"/>
</dbReference>
<dbReference type="EMBL" id="MHIC01000038">
    <property type="protein sequence ID" value="OGY43969.1"/>
    <property type="molecule type" value="Genomic_DNA"/>
</dbReference>
<proteinExistence type="predicted"/>
<accession>A0A1G1XV69</accession>
<protein>
    <recommendedName>
        <fullName evidence="3">Translation elongation factor EFTu-like domain-containing protein</fullName>
    </recommendedName>
</protein>
<dbReference type="STRING" id="1797533.A2731_02465"/>
<comment type="caution">
    <text evidence="1">The sequence shown here is derived from an EMBL/GenBank/DDBJ whole genome shotgun (WGS) entry which is preliminary data.</text>
</comment>
<dbReference type="SUPFAM" id="SSF50447">
    <property type="entry name" value="Translation proteins"/>
    <property type="match status" value="1"/>
</dbReference>
<organism evidence="1 2">
    <name type="scientific">Candidatus Buchananbacteria bacterium RIFCSPHIGHO2_01_FULL_39_8</name>
    <dbReference type="NCBI Taxonomy" id="1797533"/>
    <lineage>
        <taxon>Bacteria</taxon>
        <taxon>Candidatus Buchananiibacteriota</taxon>
    </lineage>
</organism>
<dbReference type="AlphaFoldDB" id="A0A1G1XV69"/>
<evidence type="ECO:0000313" key="2">
    <source>
        <dbReference type="Proteomes" id="UP000176241"/>
    </source>
</evidence>
<reference evidence="1 2" key="1">
    <citation type="journal article" date="2016" name="Nat. Commun.">
        <title>Thousands of microbial genomes shed light on interconnected biogeochemical processes in an aquifer system.</title>
        <authorList>
            <person name="Anantharaman K."/>
            <person name="Brown C.T."/>
            <person name="Hug L.A."/>
            <person name="Sharon I."/>
            <person name="Castelle C.J."/>
            <person name="Probst A.J."/>
            <person name="Thomas B.C."/>
            <person name="Singh A."/>
            <person name="Wilkins M.J."/>
            <person name="Karaoz U."/>
            <person name="Brodie E.L."/>
            <person name="Williams K.H."/>
            <person name="Hubbard S.S."/>
            <person name="Banfield J.F."/>
        </authorList>
    </citation>
    <scope>NUCLEOTIDE SEQUENCE [LARGE SCALE GENOMIC DNA]</scope>
</reference>
<sequence length="92" mass="10212">MIDTQFKLEDVFSIEGRGIVLAGTVLGNQISIGDELIFDNEKYRISGIEAKNQMKQIATTGENVGILVAGAELKYNFFKQRKGQILTFKANN</sequence>
<gene>
    <name evidence="1" type="ORF">A2731_02465</name>
</gene>
<evidence type="ECO:0008006" key="3">
    <source>
        <dbReference type="Google" id="ProtNLM"/>
    </source>
</evidence>
<evidence type="ECO:0000313" key="1">
    <source>
        <dbReference type="EMBL" id="OGY43969.1"/>
    </source>
</evidence>
<name>A0A1G1XV69_9BACT</name>